<dbReference type="GO" id="GO:0009738">
    <property type="term" value="P:abscisic acid-activated signaling pathway"/>
    <property type="evidence" value="ECO:0007669"/>
    <property type="project" value="InterPro"/>
</dbReference>
<reference evidence="5 6" key="1">
    <citation type="submission" date="2017-11" db="EMBL/GenBank/DDBJ databases">
        <title>De-novo sequencing of pomegranate (Punica granatum L.) genome.</title>
        <authorList>
            <person name="Akparov Z."/>
            <person name="Amiraslanov A."/>
            <person name="Hajiyeva S."/>
            <person name="Abbasov M."/>
            <person name="Kaur K."/>
            <person name="Hamwieh A."/>
            <person name="Solovyev V."/>
            <person name="Salamov A."/>
            <person name="Braich B."/>
            <person name="Kosarev P."/>
            <person name="Mahmoud A."/>
            <person name="Hajiyev E."/>
            <person name="Babayeva S."/>
            <person name="Izzatullayeva V."/>
            <person name="Mammadov A."/>
            <person name="Mammadov A."/>
            <person name="Sharifova S."/>
            <person name="Ojaghi J."/>
            <person name="Eynullazada K."/>
            <person name="Bayramov B."/>
            <person name="Abdulazimova A."/>
            <person name="Shahmuradov I."/>
        </authorList>
    </citation>
    <scope>NUCLEOTIDE SEQUENCE [LARGE SCALE GENOMIC DNA]</scope>
    <source>
        <strain evidence="6">cv. AG2017</strain>
        <tissue evidence="5">Leaf</tissue>
    </source>
</reference>
<gene>
    <name evidence="5" type="ORF">CRG98_033557</name>
</gene>
<keyword evidence="2" id="KW-0611">Plant defense</keyword>
<evidence type="ECO:0000256" key="1">
    <source>
        <dbReference type="ARBA" id="ARBA00009744"/>
    </source>
</evidence>
<dbReference type="PRINTS" id="PR00634">
    <property type="entry name" value="BETALLERGEN"/>
</dbReference>
<dbReference type="PANTHER" id="PTHR31213:SF157">
    <property type="entry name" value="MAJOR ALLERGEN MAL D 1-LIKE"/>
    <property type="match status" value="1"/>
</dbReference>
<dbReference type="Proteomes" id="UP000233551">
    <property type="component" value="Unassembled WGS sequence"/>
</dbReference>
<proteinExistence type="inferred from homology"/>
<dbReference type="GO" id="GO:0038023">
    <property type="term" value="F:signaling receptor activity"/>
    <property type="evidence" value="ECO:0007669"/>
    <property type="project" value="InterPro"/>
</dbReference>
<dbReference type="STRING" id="22663.A0A2I0IPU6"/>
<evidence type="ECO:0000256" key="3">
    <source>
        <dbReference type="ARBA" id="ARBA00023265"/>
    </source>
</evidence>
<dbReference type="InterPro" id="IPR024949">
    <property type="entry name" value="Bet_v_I_allergen"/>
</dbReference>
<sequence>MEVVCPFKMFLIPICRERVFKGLVIDAHNLIPELAPHIMKSIKTVHGDGGPGTIRECTYNEESGYSGLTSTLRIDILDAENFVYRHTIIKGVVYGRMHSVVHEMKFESLGHDKCICKVSTEYHLKEEIDTEHLKWTCIYCCMGGHPKCLKLRIDAIDNEILVRK</sequence>
<dbReference type="GO" id="GO:0005634">
    <property type="term" value="C:nucleus"/>
    <property type="evidence" value="ECO:0007669"/>
    <property type="project" value="TreeGrafter"/>
</dbReference>
<dbReference type="PANTHER" id="PTHR31213">
    <property type="entry name" value="OS08G0374000 PROTEIN-RELATED"/>
    <property type="match status" value="1"/>
</dbReference>
<comment type="caution">
    <text evidence="5">The sequence shown here is derived from an EMBL/GenBank/DDBJ whole genome shotgun (WGS) entry which is preliminary data.</text>
</comment>
<dbReference type="Gene3D" id="3.30.530.20">
    <property type="match status" value="1"/>
</dbReference>
<evidence type="ECO:0000313" key="5">
    <source>
        <dbReference type="EMBL" id="PKI46028.1"/>
    </source>
</evidence>
<dbReference type="CDD" id="cd07816">
    <property type="entry name" value="Bet_v1-like"/>
    <property type="match status" value="1"/>
</dbReference>
<dbReference type="FunFam" id="3.30.530.20:FF:000007">
    <property type="entry name" value="Major pollen allergen Bet v 1-A"/>
    <property type="match status" value="1"/>
</dbReference>
<comment type="similarity">
    <text evidence="1">Belongs to the BetVI family.</text>
</comment>
<keyword evidence="6" id="KW-1185">Reference proteome</keyword>
<accession>A0A2I0IPU6</accession>
<feature type="domain" description="Bet v I/Major latex protein" evidence="4">
    <location>
        <begin position="17"/>
        <end position="127"/>
    </location>
</feature>
<dbReference type="Pfam" id="PF00407">
    <property type="entry name" value="Bet_v_1"/>
    <property type="match status" value="1"/>
</dbReference>
<evidence type="ECO:0000256" key="2">
    <source>
        <dbReference type="ARBA" id="ARBA00022821"/>
    </source>
</evidence>
<dbReference type="InterPro" id="IPR000916">
    <property type="entry name" value="Bet_v_I/MLP"/>
</dbReference>
<dbReference type="GO" id="GO:0004864">
    <property type="term" value="F:protein phosphatase inhibitor activity"/>
    <property type="evidence" value="ECO:0007669"/>
    <property type="project" value="InterPro"/>
</dbReference>
<dbReference type="GO" id="GO:0010427">
    <property type="term" value="F:abscisic acid binding"/>
    <property type="evidence" value="ECO:0007669"/>
    <property type="project" value="InterPro"/>
</dbReference>
<dbReference type="InterPro" id="IPR023393">
    <property type="entry name" value="START-like_dom_sf"/>
</dbReference>
<evidence type="ECO:0000313" key="6">
    <source>
        <dbReference type="Proteomes" id="UP000233551"/>
    </source>
</evidence>
<organism evidence="5 6">
    <name type="scientific">Punica granatum</name>
    <name type="common">Pomegranate</name>
    <dbReference type="NCBI Taxonomy" id="22663"/>
    <lineage>
        <taxon>Eukaryota</taxon>
        <taxon>Viridiplantae</taxon>
        <taxon>Streptophyta</taxon>
        <taxon>Embryophyta</taxon>
        <taxon>Tracheophyta</taxon>
        <taxon>Spermatophyta</taxon>
        <taxon>Magnoliopsida</taxon>
        <taxon>eudicotyledons</taxon>
        <taxon>Gunneridae</taxon>
        <taxon>Pentapetalae</taxon>
        <taxon>rosids</taxon>
        <taxon>malvids</taxon>
        <taxon>Myrtales</taxon>
        <taxon>Lythraceae</taxon>
        <taxon>Punica</taxon>
    </lineage>
</organism>
<dbReference type="InterPro" id="IPR050279">
    <property type="entry name" value="Plant_def-hormone_signal"/>
</dbReference>
<protein>
    <recommendedName>
        <fullName evidence="4">Bet v I/Major latex protein domain-containing protein</fullName>
    </recommendedName>
</protein>
<dbReference type="GO" id="GO:0006952">
    <property type="term" value="P:defense response"/>
    <property type="evidence" value="ECO:0007669"/>
    <property type="project" value="UniProtKB-KW"/>
</dbReference>
<dbReference type="GO" id="GO:0005737">
    <property type="term" value="C:cytoplasm"/>
    <property type="evidence" value="ECO:0007669"/>
    <property type="project" value="TreeGrafter"/>
</dbReference>
<dbReference type="EMBL" id="PGOL01002677">
    <property type="protein sequence ID" value="PKI46028.1"/>
    <property type="molecule type" value="Genomic_DNA"/>
</dbReference>
<evidence type="ECO:0000259" key="4">
    <source>
        <dbReference type="Pfam" id="PF00407"/>
    </source>
</evidence>
<keyword evidence="3" id="KW-0568">Pathogenesis-related protein</keyword>
<name>A0A2I0IPU6_PUNGR</name>
<dbReference type="SUPFAM" id="SSF55961">
    <property type="entry name" value="Bet v1-like"/>
    <property type="match status" value="1"/>
</dbReference>
<dbReference type="AlphaFoldDB" id="A0A2I0IPU6"/>